<dbReference type="InterPro" id="IPR058038">
    <property type="entry name" value="BREX_BrxC_wHTH"/>
</dbReference>
<feature type="domain" description="Probable ATP-binding protein BrxC winged helix-turn-helix" evidence="2">
    <location>
        <begin position="749"/>
        <end position="870"/>
    </location>
</feature>
<feature type="domain" description="Probable ATP-binding protein BrxC alpha-helical" evidence="3">
    <location>
        <begin position="880"/>
        <end position="1010"/>
    </location>
</feature>
<dbReference type="AlphaFoldDB" id="A0A9W3SKP0"/>
<evidence type="ECO:0000259" key="4">
    <source>
        <dbReference type="Pfam" id="PF25796"/>
    </source>
</evidence>
<organism evidence="5 6">
    <name type="scientific">Lactobacillus johnsonii</name>
    <dbReference type="NCBI Taxonomy" id="33959"/>
    <lineage>
        <taxon>Bacteria</taxon>
        <taxon>Bacillati</taxon>
        <taxon>Bacillota</taxon>
        <taxon>Bacilli</taxon>
        <taxon>Lactobacillales</taxon>
        <taxon>Lactobacillaceae</taxon>
        <taxon>Lactobacillus</taxon>
    </lineage>
</organism>
<dbReference type="Pfam" id="PF25791">
    <property type="entry name" value="WHD_BREX_BrxC"/>
    <property type="match status" value="1"/>
</dbReference>
<feature type="domain" description="Probable ATP-binding protein BrxC 4th six-stranded beta-sheet" evidence="4">
    <location>
        <begin position="570"/>
        <end position="740"/>
    </location>
</feature>
<name>A0A9W3SKP0_LACJH</name>
<evidence type="ECO:0000259" key="3">
    <source>
        <dbReference type="Pfam" id="PF25792"/>
    </source>
</evidence>
<dbReference type="InterPro" id="IPR058036">
    <property type="entry name" value="BREX_BrxC_4th"/>
</dbReference>
<proteinExistence type="predicted"/>
<accession>A0A9W3SKP0</accession>
<dbReference type="InterPro" id="IPR058037">
    <property type="entry name" value="BREX_BrxC_helical"/>
</dbReference>
<gene>
    <name evidence="5" type="ORF">BBP16_01700</name>
</gene>
<evidence type="ECO:0000256" key="1">
    <source>
        <dbReference type="SAM" id="MobiDB-lite"/>
    </source>
</evidence>
<feature type="region of interest" description="Disordered" evidence="1">
    <location>
        <begin position="1152"/>
        <end position="1186"/>
    </location>
</feature>
<dbReference type="InterPro" id="IPR047679">
    <property type="entry name" value="BREX_BrxC"/>
</dbReference>
<protein>
    <submittedName>
        <fullName evidence="5">ATPase</fullName>
    </submittedName>
</protein>
<sequence>MTKIKNIFKKDIDRDIRGVIKIGQDSEKIKKQELEEYVITDELKNDFTRFFDAYDKSIDAPTDKMGAWISGFFGSGKSHFLKILSYLLENDIVDGRKAVDYFLEDGKFDDNHLSNAIEKATSVSTDVALFNIDSKADSNSANDSSAILNVFLKVFNEQLGYSPIAEVADMERWLDSIGKYDAFKKAFQDLDPENHSSWEETRSRYAIMLNTRIKPALISSGALDEVDAQNYINKFLSKKFSIDAIGFAKLVKDYLDKKGGNHHFVFLADEVGQFIGEDDNKMLNLQTIVEQLGIQCHGRAWVVVTSQQQMDEVTGNFHKHERDFSKIQGRFNTLISMSSANADEVIRKRLLDKKPLAKEELDDLFTQNEYSINNKINFSDAIKREKYEDSQSFVDNYPFIPYQFSLLKDVLSAVRKHGASGSHMSDGERSMLATFQEATRRYEDDDLGKLVPFSAFFIGMKEFLNHDHQAVFDRAMTDRYVAGNKGGDSFNIQVLAVLFMVRYVDNYPSTLENITTLLLDDINQDRQELTAKVKDALSVLIRQNLIQKNLDTYEFLTDSEQEVNEAINAIDIDDQKIVREIGSYLFTSNLIDSKYVYPKKKNQYIFEFNMYIDGIGLNPLKNDLNIRIVSPLQSGNYREIDYKQQSGDNRNIIVVLKDDDRYIENYRQVEKIKEYMQKPESRSDEKIRYIAANRNSQAKDIERNTQKMLEDDLLDADIYVDGDVLAKGNNFASRLAEAKKTIIDANYRNLQYIDDVKSDQDILNVLKGTQNDVLLTDNEQAINAVIEYINGQAGLMNNISLSSVVDRFSKIPYGYKPNDTAWLVAKAFSDGKLKIYFNNSKISLDEARKDPKSIQRYFISKSNLSRLTMKPVKEISAREKKDAKEFASDVLEVSLVLPDGATSEQLADEIKKKTQQKVRSLEDILNYNHDNKYPGKDILHEGINSLKQISMVPDSDQIFSIISKHLDDLEDWRDEVEDKAILQFYGDIGNISDQEKIWRKSNSYLARFNHAKGFIEDENLKEIANELEKYLDMDQFNISIPKLKNLNSEFVSLYSDDMDKVHEKIIGKVNESYDRLKSLVTDAEFPKKESDELFAEVNNTLKSISDRADQYNESSDENAFLNLISLDNAIESANDRLRNKISEVSQKLAEKAQEEQEVATRNVVEEATNPDNKQEETVKVSPSPQPKPTVKIKKTIFKKIYDVVPEDSWKIENEADIDKYLNALKVSLEKELEYNDIINIDFK</sequence>
<dbReference type="SUPFAM" id="SSF52540">
    <property type="entry name" value="P-loop containing nucleoside triphosphate hydrolases"/>
    <property type="match status" value="1"/>
</dbReference>
<evidence type="ECO:0000313" key="6">
    <source>
        <dbReference type="Proteomes" id="UP000094691"/>
    </source>
</evidence>
<evidence type="ECO:0000313" key="5">
    <source>
        <dbReference type="EMBL" id="AOG25692.1"/>
    </source>
</evidence>
<dbReference type="InterPro" id="IPR027417">
    <property type="entry name" value="P-loop_NTPase"/>
</dbReference>
<dbReference type="Pfam" id="PF25796">
    <property type="entry name" value="BREX_BrxC_4th"/>
    <property type="match status" value="1"/>
</dbReference>
<dbReference type="Pfam" id="PF25792">
    <property type="entry name" value="BREX_BrxC_helical"/>
    <property type="match status" value="1"/>
</dbReference>
<reference evidence="5 6" key="1">
    <citation type="submission" date="2016-07" db="EMBL/GenBank/DDBJ databases">
        <title>Genome sequencing project for further understanding the molecular mechanisms of preventing non-alcoholic fatty liver disease.</title>
        <authorList>
            <person name="Wang H."/>
        </authorList>
    </citation>
    <scope>NUCLEOTIDE SEQUENCE [LARGE SCALE GENOMIC DNA]</scope>
    <source>
        <strain evidence="5 6">BS15</strain>
    </source>
</reference>
<dbReference type="NCBIfam" id="NF033441">
    <property type="entry name" value="BREX_BrxC"/>
    <property type="match status" value="1"/>
</dbReference>
<dbReference type="Proteomes" id="UP000094691">
    <property type="component" value="Chromosome"/>
</dbReference>
<evidence type="ECO:0000259" key="2">
    <source>
        <dbReference type="Pfam" id="PF25791"/>
    </source>
</evidence>
<dbReference type="EMBL" id="CP016400">
    <property type="protein sequence ID" value="AOG25692.1"/>
    <property type="molecule type" value="Genomic_DNA"/>
</dbReference>